<comment type="caution">
    <text evidence="1">The sequence shown here is derived from an EMBL/GenBank/DDBJ whole genome shotgun (WGS) entry which is preliminary data.</text>
</comment>
<sequence>MVLCPIVAPQAIHRWGECCIQKLTRTRQCGGALRSVGYFITLREIVGNPAYNCTTSVVEMFDACIGSGKWCVGTGHHLVCTLLYPQTPWMVHNVV</sequence>
<evidence type="ECO:0000313" key="2">
    <source>
        <dbReference type="Proteomes" id="UP000499080"/>
    </source>
</evidence>
<dbReference type="EMBL" id="BGPR01001894">
    <property type="protein sequence ID" value="GBM63867.1"/>
    <property type="molecule type" value="Genomic_DNA"/>
</dbReference>
<reference evidence="1 2" key="1">
    <citation type="journal article" date="2019" name="Sci. Rep.">
        <title>Orb-weaving spider Araneus ventricosus genome elucidates the spidroin gene catalogue.</title>
        <authorList>
            <person name="Kono N."/>
            <person name="Nakamura H."/>
            <person name="Ohtoshi R."/>
            <person name="Moran D.A.P."/>
            <person name="Shinohara A."/>
            <person name="Yoshida Y."/>
            <person name="Fujiwara M."/>
            <person name="Mori M."/>
            <person name="Tomita M."/>
            <person name="Arakawa K."/>
        </authorList>
    </citation>
    <scope>NUCLEOTIDE SEQUENCE [LARGE SCALE GENOMIC DNA]</scope>
</reference>
<name>A0A4Y2HF10_ARAVE</name>
<keyword evidence="2" id="KW-1185">Reference proteome</keyword>
<accession>A0A4Y2HF10</accession>
<dbReference type="Proteomes" id="UP000499080">
    <property type="component" value="Unassembled WGS sequence"/>
</dbReference>
<proteinExistence type="predicted"/>
<evidence type="ECO:0000313" key="1">
    <source>
        <dbReference type="EMBL" id="GBM63867.1"/>
    </source>
</evidence>
<organism evidence="1 2">
    <name type="scientific">Araneus ventricosus</name>
    <name type="common">Orbweaver spider</name>
    <name type="synonym">Epeira ventricosa</name>
    <dbReference type="NCBI Taxonomy" id="182803"/>
    <lineage>
        <taxon>Eukaryota</taxon>
        <taxon>Metazoa</taxon>
        <taxon>Ecdysozoa</taxon>
        <taxon>Arthropoda</taxon>
        <taxon>Chelicerata</taxon>
        <taxon>Arachnida</taxon>
        <taxon>Araneae</taxon>
        <taxon>Araneomorphae</taxon>
        <taxon>Entelegynae</taxon>
        <taxon>Araneoidea</taxon>
        <taxon>Araneidae</taxon>
        <taxon>Araneus</taxon>
    </lineage>
</organism>
<dbReference type="AlphaFoldDB" id="A0A4Y2HF10"/>
<gene>
    <name evidence="1" type="ORF">AVEN_169294_1</name>
</gene>
<protein>
    <submittedName>
        <fullName evidence="1">Uncharacterized protein</fullName>
    </submittedName>
</protein>